<organism evidence="8 9">
    <name type="scientific">Astyanax mexicanus</name>
    <name type="common">Blind cave fish</name>
    <name type="synonym">Astyanax fasciatus mexicanus</name>
    <dbReference type="NCBI Taxonomy" id="7994"/>
    <lineage>
        <taxon>Eukaryota</taxon>
        <taxon>Metazoa</taxon>
        <taxon>Chordata</taxon>
        <taxon>Craniata</taxon>
        <taxon>Vertebrata</taxon>
        <taxon>Euteleostomi</taxon>
        <taxon>Actinopterygii</taxon>
        <taxon>Neopterygii</taxon>
        <taxon>Teleostei</taxon>
        <taxon>Ostariophysi</taxon>
        <taxon>Characiformes</taxon>
        <taxon>Characoidei</taxon>
        <taxon>Acestrorhamphidae</taxon>
        <taxon>Acestrorhamphinae</taxon>
        <taxon>Astyanax</taxon>
    </lineage>
</organism>
<evidence type="ECO:0000256" key="5">
    <source>
        <dbReference type="ARBA" id="ARBA00022786"/>
    </source>
</evidence>
<proteinExistence type="predicted"/>
<reference evidence="8" key="1">
    <citation type="submission" date="2025-08" db="UniProtKB">
        <authorList>
            <consortium name="Ensembl"/>
        </authorList>
    </citation>
    <scope>IDENTIFICATION</scope>
</reference>
<comment type="pathway">
    <text evidence="2">Protein modification; protein ubiquitination.</text>
</comment>
<dbReference type="GO" id="GO:0061630">
    <property type="term" value="F:ubiquitin protein ligase activity"/>
    <property type="evidence" value="ECO:0007669"/>
    <property type="project" value="UniProtKB-EC"/>
</dbReference>
<dbReference type="Ensembl" id="ENSAMXT00005017055.1">
    <property type="protein sequence ID" value="ENSAMXP00005015438.1"/>
    <property type="gene ID" value="ENSAMXG00005008151.1"/>
</dbReference>
<evidence type="ECO:0000259" key="7">
    <source>
        <dbReference type="Pfam" id="PF18574"/>
    </source>
</evidence>
<dbReference type="EC" id="2.3.2.27" evidence="3"/>
<evidence type="ECO:0000313" key="8">
    <source>
        <dbReference type="Ensembl" id="ENSAMXP00005015438.1"/>
    </source>
</evidence>
<dbReference type="PANTHER" id="PTHR46016:SF3">
    <property type="entry name" value="E3 UBIQUITIN-PROTEIN LIGASE RNF114"/>
    <property type="match status" value="1"/>
</dbReference>
<dbReference type="Proteomes" id="UP000694621">
    <property type="component" value="Unplaced"/>
</dbReference>
<evidence type="ECO:0000256" key="4">
    <source>
        <dbReference type="ARBA" id="ARBA00022679"/>
    </source>
</evidence>
<dbReference type="InterPro" id="IPR034734">
    <property type="entry name" value="ZF_C2HC_RNF"/>
</dbReference>
<comment type="catalytic activity">
    <reaction evidence="1">
        <text>S-ubiquitinyl-[E2 ubiquitin-conjugating enzyme]-L-cysteine + [acceptor protein]-L-lysine = [E2 ubiquitin-conjugating enzyme]-L-cysteine + N(6)-ubiquitinyl-[acceptor protein]-L-lysine.</text>
        <dbReference type="EC" id="2.3.2.27"/>
    </reaction>
</comment>
<feature type="domain" description="Di19 zinc-binding" evidence="6">
    <location>
        <begin position="117"/>
        <end position="149"/>
    </location>
</feature>
<dbReference type="Pfam" id="PF05605">
    <property type="entry name" value="zf-Di19"/>
    <property type="match status" value="1"/>
</dbReference>
<evidence type="ECO:0000256" key="3">
    <source>
        <dbReference type="ARBA" id="ARBA00012483"/>
    </source>
</evidence>
<sequence>MLGAFSRPQPPPAGGPGDRDAMELVCPVCLEIFDSPMVTQCGHKSVSAGVPPELLSARCLPDLPELPGCRIIIMVVLSKMKDHTGSCSKYQDYIQEGLKSIKKNQPKAASPVPNRYTFLCPYCREPNLDQDGLVEHCNSQHARDPRPVVSLPFSLLFGRGLFLNAVLKNYIYNFMYLLYFNYSIKLVQKSYLNCAKCT</sequence>
<dbReference type="InterPro" id="IPR013083">
    <property type="entry name" value="Znf_RING/FYVE/PHD"/>
</dbReference>
<dbReference type="PANTHER" id="PTHR46016">
    <property type="entry name" value="ZINC FINGER, RING/FYVE/PHD-TYPE"/>
    <property type="match status" value="1"/>
</dbReference>
<feature type="domain" description="C2HC RNF-type" evidence="7">
    <location>
        <begin position="75"/>
        <end position="94"/>
    </location>
</feature>
<dbReference type="InterPro" id="IPR051438">
    <property type="entry name" value="RNF_E3_ubiq-protein_ligase"/>
</dbReference>
<evidence type="ECO:0000313" key="9">
    <source>
        <dbReference type="Proteomes" id="UP000694621"/>
    </source>
</evidence>
<dbReference type="GO" id="GO:0006511">
    <property type="term" value="P:ubiquitin-dependent protein catabolic process"/>
    <property type="evidence" value="ECO:0007669"/>
    <property type="project" value="TreeGrafter"/>
</dbReference>
<dbReference type="Gene3D" id="3.30.40.10">
    <property type="entry name" value="Zinc/RING finger domain, C3HC4 (zinc finger)"/>
    <property type="match status" value="1"/>
</dbReference>
<evidence type="ECO:0000256" key="1">
    <source>
        <dbReference type="ARBA" id="ARBA00000900"/>
    </source>
</evidence>
<dbReference type="UniPathway" id="UPA00143"/>
<protein>
    <recommendedName>
        <fullName evidence="3">RING-type E3 ubiquitin transferase</fullName>
        <ecNumber evidence="3">2.3.2.27</ecNumber>
    </recommendedName>
</protein>
<dbReference type="GO" id="GO:0000209">
    <property type="term" value="P:protein polyubiquitination"/>
    <property type="evidence" value="ECO:0007669"/>
    <property type="project" value="TreeGrafter"/>
</dbReference>
<keyword evidence="5" id="KW-0833">Ubl conjugation pathway</keyword>
<name>A0A8B9HMM8_ASTMX</name>
<dbReference type="SUPFAM" id="SSF57850">
    <property type="entry name" value="RING/U-box"/>
    <property type="match status" value="1"/>
</dbReference>
<evidence type="ECO:0000256" key="2">
    <source>
        <dbReference type="ARBA" id="ARBA00004906"/>
    </source>
</evidence>
<dbReference type="Pfam" id="PF18574">
    <property type="entry name" value="zf_C2HC_14"/>
    <property type="match status" value="1"/>
</dbReference>
<dbReference type="InterPro" id="IPR008598">
    <property type="entry name" value="Di19_Zn-bd"/>
</dbReference>
<keyword evidence="4" id="KW-0808">Transferase</keyword>
<dbReference type="AlphaFoldDB" id="A0A8B9HMM8"/>
<accession>A0A8B9HMM8</accession>
<evidence type="ECO:0000259" key="6">
    <source>
        <dbReference type="Pfam" id="PF05605"/>
    </source>
</evidence>